<evidence type="ECO:0000313" key="2">
    <source>
        <dbReference type="EMBL" id="AIZ05356.1"/>
    </source>
</evidence>
<name>A0A0A7HIL6_YEREN</name>
<dbReference type="SUPFAM" id="SSF53474">
    <property type="entry name" value="alpha/beta-Hydrolases"/>
    <property type="match status" value="1"/>
</dbReference>
<dbReference type="AlphaFoldDB" id="A0A0A7HIL6"/>
<keyword evidence="3" id="KW-0378">Hydrolase</keyword>
<evidence type="ECO:0000313" key="5">
    <source>
        <dbReference type="EMBL" id="ELI8104752.1"/>
    </source>
</evidence>
<dbReference type="KEGG" id="yef:FORC2_1818"/>
<accession>A0A0A7HIL6</accession>
<dbReference type="EC" id="3.1.1.3" evidence="3"/>
<dbReference type="SMR" id="A0A0A7HIL6"/>
<dbReference type="Proteomes" id="UP001182355">
    <property type="component" value="Unassembled WGS sequence"/>
</dbReference>
<dbReference type="Pfam" id="PF00561">
    <property type="entry name" value="Abhydrolase_1"/>
    <property type="match status" value="1"/>
</dbReference>
<evidence type="ECO:0000313" key="4">
    <source>
        <dbReference type="EMBL" id="ELI8103335.1"/>
    </source>
</evidence>
<evidence type="ECO:0000313" key="3">
    <source>
        <dbReference type="EMBL" id="CNF61897.1"/>
    </source>
</evidence>
<gene>
    <name evidence="3" type="primary">lip_2</name>
    <name evidence="3" type="ORF">ERS137939_01921</name>
    <name evidence="4" type="ORF">RSF11_003065</name>
    <name evidence="5" type="ORF">RSF11_004540</name>
</gene>
<dbReference type="EMBL" id="ABNAVX010000101">
    <property type="protein sequence ID" value="ELI8104752.1"/>
    <property type="molecule type" value="Genomic_DNA"/>
</dbReference>
<dbReference type="InterPro" id="IPR000073">
    <property type="entry name" value="AB_hydrolase_1"/>
</dbReference>
<protein>
    <submittedName>
        <fullName evidence="2 4">Lipase</fullName>
        <ecNumber evidence="3">3.1.1.3</ecNumber>
    </submittedName>
</protein>
<sequence length="294" mass="31998">MSTNSTLKYPVVLVHGLLGFDKIAGVYPYFYGVEEPLKKAGAQVFIATISATNSNEVRGEQLLKFVKEVMAKTGAKKVNLIGHSQGPLACRYVAATHPELIASVTSVNGVNHGSEIADLVRSALVPGSLPEHIVNTIMSAFGVFVSLLSGKPFLPQDFMESIDALTTENVAKFNTKYPQGLPETWGGEGKEFDNGVYYYSWGGVLGYNPLTEGLNNLDPLHHSLVALSLLFTKERNQNDGLVGRYSMHLGKVIRSDYQLDHVDAINQTAGMVSKDIDPVQLFVNQIELLKSKGL</sequence>
<dbReference type="EMBL" id="CPZF01000004">
    <property type="protein sequence ID" value="CNF61897.1"/>
    <property type="molecule type" value="Genomic_DNA"/>
</dbReference>
<feature type="domain" description="AB hydrolase-1" evidence="1">
    <location>
        <begin position="9"/>
        <end position="204"/>
    </location>
</feature>
<dbReference type="EMBL" id="ABNAVX010000017">
    <property type="protein sequence ID" value="ELI8103335.1"/>
    <property type="molecule type" value="Genomic_DNA"/>
</dbReference>
<reference evidence="4" key="3">
    <citation type="submission" date="2023-02" db="EMBL/GenBank/DDBJ databases">
        <authorList>
            <person name="Ashton P.M."/>
            <person name="Dallman T."/>
            <person name="Nair S."/>
            <person name="De Pinna E."/>
            <person name="Peters T."/>
            <person name="Grant K."/>
        </authorList>
    </citation>
    <scope>NUCLEOTIDE SEQUENCE</scope>
    <source>
        <strain evidence="4">01103883</strain>
    </source>
</reference>
<dbReference type="PATRIC" id="fig|630.128.peg.2456"/>
<proteinExistence type="predicted"/>
<dbReference type="EMBL" id="KP202401">
    <property type="protein sequence ID" value="AIZ05356.1"/>
    <property type="molecule type" value="Genomic_DNA"/>
</dbReference>
<reference evidence="2" key="1">
    <citation type="submission" date="2014-11" db="EMBL/GenBank/DDBJ databases">
        <title>Gene cloning, expression, and enzymatic characterization of a novel cold-active lipase from Yersinia enterocolitica strain KM1.</title>
        <authorList>
            <person name="Ji X."/>
            <person name="Wei Y."/>
            <person name="Wang B."/>
            <person name="Zhang Q."/>
            <person name="Lin L."/>
        </authorList>
    </citation>
    <scope>NUCLEOTIDE SEQUENCE</scope>
    <source>
        <strain evidence="2">KM1</strain>
    </source>
</reference>
<dbReference type="Proteomes" id="UP000041356">
    <property type="component" value="Unassembled WGS sequence"/>
</dbReference>
<evidence type="ECO:0000313" key="6">
    <source>
        <dbReference type="Proteomes" id="UP000041356"/>
    </source>
</evidence>
<dbReference type="GO" id="GO:0004806">
    <property type="term" value="F:triacylglycerol lipase activity"/>
    <property type="evidence" value="ECO:0007669"/>
    <property type="project" value="UniProtKB-EC"/>
</dbReference>
<dbReference type="Gene3D" id="3.40.50.1820">
    <property type="entry name" value="alpha/beta hydrolase"/>
    <property type="match status" value="1"/>
</dbReference>
<evidence type="ECO:0000259" key="1">
    <source>
        <dbReference type="Pfam" id="PF00561"/>
    </source>
</evidence>
<organism evidence="2">
    <name type="scientific">Yersinia enterocolitica</name>
    <dbReference type="NCBI Taxonomy" id="630"/>
    <lineage>
        <taxon>Bacteria</taxon>
        <taxon>Pseudomonadati</taxon>
        <taxon>Pseudomonadota</taxon>
        <taxon>Gammaproteobacteria</taxon>
        <taxon>Enterobacterales</taxon>
        <taxon>Yersiniaceae</taxon>
        <taxon>Yersinia</taxon>
    </lineage>
</organism>
<dbReference type="RefSeq" id="WP_046050800.1">
    <property type="nucleotide sequence ID" value="NZ_CAKODN010000016.1"/>
</dbReference>
<dbReference type="InterPro" id="IPR029058">
    <property type="entry name" value="AB_hydrolase_fold"/>
</dbReference>
<reference evidence="3 6" key="2">
    <citation type="submission" date="2015-03" db="EMBL/GenBank/DDBJ databases">
        <authorList>
            <consortium name="Pathogen Informatics"/>
            <person name="Murphy D."/>
        </authorList>
    </citation>
    <scope>NUCLEOTIDE SEQUENCE [LARGE SCALE GENOMIC DNA]</scope>
    <source>
        <strain evidence="3 6">IP27818</strain>
    </source>
</reference>